<keyword evidence="3" id="KW-1185">Reference proteome</keyword>
<protein>
    <submittedName>
        <fullName evidence="2">Uncharacterized protein</fullName>
    </submittedName>
</protein>
<evidence type="ECO:0000313" key="3">
    <source>
        <dbReference type="Proteomes" id="UP001249851"/>
    </source>
</evidence>
<keyword evidence="1" id="KW-0732">Signal</keyword>
<evidence type="ECO:0000256" key="1">
    <source>
        <dbReference type="SAM" id="SignalP"/>
    </source>
</evidence>
<dbReference type="AlphaFoldDB" id="A0AAD9Q8K1"/>
<comment type="caution">
    <text evidence="2">The sequence shown here is derived from an EMBL/GenBank/DDBJ whole genome shotgun (WGS) entry which is preliminary data.</text>
</comment>
<evidence type="ECO:0000313" key="2">
    <source>
        <dbReference type="EMBL" id="KAK2556618.1"/>
    </source>
</evidence>
<dbReference type="EMBL" id="JARQWQ010000054">
    <property type="protein sequence ID" value="KAK2556618.1"/>
    <property type="molecule type" value="Genomic_DNA"/>
</dbReference>
<organism evidence="2 3">
    <name type="scientific">Acropora cervicornis</name>
    <name type="common">Staghorn coral</name>
    <dbReference type="NCBI Taxonomy" id="6130"/>
    <lineage>
        <taxon>Eukaryota</taxon>
        <taxon>Metazoa</taxon>
        <taxon>Cnidaria</taxon>
        <taxon>Anthozoa</taxon>
        <taxon>Hexacorallia</taxon>
        <taxon>Scleractinia</taxon>
        <taxon>Astrocoeniina</taxon>
        <taxon>Acroporidae</taxon>
        <taxon>Acropora</taxon>
    </lineage>
</organism>
<feature type="chain" id="PRO_5042104514" evidence="1">
    <location>
        <begin position="20"/>
        <end position="95"/>
    </location>
</feature>
<reference evidence="2" key="2">
    <citation type="journal article" date="2023" name="Science">
        <title>Genomic signatures of disease resistance in endangered staghorn corals.</title>
        <authorList>
            <person name="Vollmer S.V."/>
            <person name="Selwyn J.D."/>
            <person name="Despard B.A."/>
            <person name="Roesel C.L."/>
        </authorList>
    </citation>
    <scope>NUCLEOTIDE SEQUENCE</scope>
    <source>
        <strain evidence="2">K2</strain>
    </source>
</reference>
<sequence length="95" mass="10690">MKITLGFLFTLLLLCAVYSEEQQPPELSAKNVHVNCITFLGEKVCQVSCKAKFVPKRPHANSYTYFNGQWTTDPEGYEFPWADCVSRLAPGIKSS</sequence>
<accession>A0AAD9Q8K1</accession>
<dbReference type="Proteomes" id="UP001249851">
    <property type="component" value="Unassembled WGS sequence"/>
</dbReference>
<name>A0AAD9Q8K1_ACRCE</name>
<gene>
    <name evidence="2" type="ORF">P5673_021165</name>
</gene>
<reference evidence="2" key="1">
    <citation type="journal article" date="2023" name="G3 (Bethesda)">
        <title>Whole genome assembly and annotation of the endangered Caribbean coral Acropora cervicornis.</title>
        <authorList>
            <person name="Selwyn J.D."/>
            <person name="Vollmer S.V."/>
        </authorList>
    </citation>
    <scope>NUCLEOTIDE SEQUENCE</scope>
    <source>
        <strain evidence="2">K2</strain>
    </source>
</reference>
<feature type="signal peptide" evidence="1">
    <location>
        <begin position="1"/>
        <end position="19"/>
    </location>
</feature>
<proteinExistence type="predicted"/>